<evidence type="ECO:0000256" key="3">
    <source>
        <dbReference type="ARBA" id="ARBA00022827"/>
    </source>
</evidence>
<dbReference type="InterPro" id="IPR036188">
    <property type="entry name" value="FAD/NAD-bd_sf"/>
</dbReference>
<dbReference type="PRINTS" id="PR00419">
    <property type="entry name" value="ADXRDTASE"/>
</dbReference>
<accession>A0A7W0CM40</accession>
<proteinExistence type="predicted"/>
<evidence type="ECO:0000259" key="6">
    <source>
        <dbReference type="Pfam" id="PF00890"/>
    </source>
</evidence>
<dbReference type="InterPro" id="IPR027477">
    <property type="entry name" value="Succ_DH/fumarate_Rdtase_cat_sf"/>
</dbReference>
<keyword evidence="3" id="KW-0274">FAD</keyword>
<dbReference type="PROSITE" id="PS51257">
    <property type="entry name" value="PROKAR_LIPOPROTEIN"/>
    <property type="match status" value="1"/>
</dbReference>
<feature type="domain" description="FAD-dependent oxidoreductase 2 FAD-binding" evidence="6">
    <location>
        <begin position="222"/>
        <end position="492"/>
    </location>
</feature>
<protein>
    <submittedName>
        <fullName evidence="7">Fumarate reductase flavoprotein subunit</fullName>
        <ecNumber evidence="7">1.3.5.4</ecNumber>
    </submittedName>
</protein>
<evidence type="ECO:0000256" key="5">
    <source>
        <dbReference type="SAM" id="MobiDB-lite"/>
    </source>
</evidence>
<organism evidence="7 8">
    <name type="scientific">Nonomuraea soli</name>
    <dbReference type="NCBI Taxonomy" id="1032476"/>
    <lineage>
        <taxon>Bacteria</taxon>
        <taxon>Bacillati</taxon>
        <taxon>Actinomycetota</taxon>
        <taxon>Actinomycetes</taxon>
        <taxon>Streptosporangiales</taxon>
        <taxon>Streptosporangiaceae</taxon>
        <taxon>Nonomuraea</taxon>
    </lineage>
</organism>
<dbReference type="InterPro" id="IPR003953">
    <property type="entry name" value="FAD-dep_OxRdtase_2_FAD-bd"/>
</dbReference>
<dbReference type="PANTHER" id="PTHR43400:SF10">
    <property type="entry name" value="3-OXOSTEROID 1-DEHYDROGENASE"/>
    <property type="match status" value="1"/>
</dbReference>
<keyword evidence="4 7" id="KW-0560">Oxidoreductase</keyword>
<dbReference type="GO" id="GO:0008202">
    <property type="term" value="P:steroid metabolic process"/>
    <property type="evidence" value="ECO:0007669"/>
    <property type="project" value="UniProtKB-ARBA"/>
</dbReference>
<dbReference type="SUPFAM" id="SSF51905">
    <property type="entry name" value="FAD/NAD(P)-binding domain"/>
    <property type="match status" value="1"/>
</dbReference>
<evidence type="ECO:0000256" key="1">
    <source>
        <dbReference type="ARBA" id="ARBA00001974"/>
    </source>
</evidence>
<name>A0A7W0CM40_9ACTN</name>
<dbReference type="PANTHER" id="PTHR43400">
    <property type="entry name" value="FUMARATE REDUCTASE"/>
    <property type="match status" value="1"/>
</dbReference>
<gene>
    <name evidence="7" type="ORF">HNR30_004895</name>
</gene>
<feature type="compositionally biased region" description="Polar residues" evidence="5">
    <location>
        <begin position="202"/>
        <end position="214"/>
    </location>
</feature>
<evidence type="ECO:0000256" key="2">
    <source>
        <dbReference type="ARBA" id="ARBA00022630"/>
    </source>
</evidence>
<evidence type="ECO:0000313" key="8">
    <source>
        <dbReference type="Proteomes" id="UP000530928"/>
    </source>
</evidence>
<dbReference type="InterPro" id="IPR050315">
    <property type="entry name" value="FAD-oxidoreductase_2"/>
</dbReference>
<dbReference type="SUPFAM" id="SSF56425">
    <property type="entry name" value="Succinate dehydrogenase/fumarate reductase flavoprotein, catalytic domain"/>
    <property type="match status" value="1"/>
</dbReference>
<feature type="compositionally biased region" description="Gly residues" evidence="5">
    <location>
        <begin position="187"/>
        <end position="200"/>
    </location>
</feature>
<feature type="domain" description="FAD-dependent oxidoreductase 2 FAD-binding" evidence="6">
    <location>
        <begin position="4"/>
        <end position="187"/>
    </location>
</feature>
<feature type="compositionally biased region" description="Gly residues" evidence="5">
    <location>
        <begin position="169"/>
        <end position="180"/>
    </location>
</feature>
<keyword evidence="8" id="KW-1185">Reference proteome</keyword>
<comment type="cofactor">
    <cofactor evidence="1">
        <name>FAD</name>
        <dbReference type="ChEBI" id="CHEBI:57692"/>
    </cofactor>
</comment>
<dbReference type="Gene3D" id="3.90.700.10">
    <property type="entry name" value="Succinate dehydrogenase/fumarate reductase flavoprotein, catalytic domain"/>
    <property type="match status" value="1"/>
</dbReference>
<feature type="region of interest" description="Disordered" evidence="5">
    <location>
        <begin position="169"/>
        <end position="217"/>
    </location>
</feature>
<evidence type="ECO:0000313" key="7">
    <source>
        <dbReference type="EMBL" id="MBA2893534.1"/>
    </source>
</evidence>
<dbReference type="GO" id="GO:0033765">
    <property type="term" value="F:steroid dehydrogenase activity, acting on the CH-CH group of donors"/>
    <property type="evidence" value="ECO:0007669"/>
    <property type="project" value="UniProtKB-ARBA"/>
</dbReference>
<evidence type="ECO:0000256" key="4">
    <source>
        <dbReference type="ARBA" id="ARBA00023002"/>
    </source>
</evidence>
<reference evidence="7 8" key="1">
    <citation type="submission" date="2020-07" db="EMBL/GenBank/DDBJ databases">
        <title>Genomic Encyclopedia of Type Strains, Phase IV (KMG-IV): sequencing the most valuable type-strain genomes for metagenomic binning, comparative biology and taxonomic classification.</title>
        <authorList>
            <person name="Goeker M."/>
        </authorList>
    </citation>
    <scope>NUCLEOTIDE SEQUENCE [LARGE SCALE GENOMIC DNA]</scope>
    <source>
        <strain evidence="7 8">DSM 45533</strain>
    </source>
</reference>
<sequence>MRWDVIVVGAGPGGLACAIAAAEAGARVLVLEQAPDIGGALPYSGGHLSAGGFSGQRERGIEDDPERHYADIVRISRGTGREDLTRLSLAEQPAVLEWLAGGGFVTDPGTPRIVYGHEPYTTPRTVHATETPGGPAVLAALRRLLEPHVARGRVRVVCGTAVAELLVEGGSGGGPGGGADGSSIGDPTGGRTGDSTGGLTGRPTSGPTGDSTGDSLVGPLGGVVTGVITEDGRRWEAAAVVLATGGFGFNAELFAELEGAPLTTSAAPTSTGSGLLMARRIGAGVQGVGRYLPTFGGLPPESDDDPRIDWIHRPHLVAQERPPWEIYVDRHGRRWIAEDEPSIDRKERALMKVERMTFWMIFDARALRESPPMVHGWSPQELHAACGRRRGVHRAGTLEELASLAGISGPGLAEQVRRYNAGVRDGVDEDFGRTHLPAVIGEAPFYAVENRPVTLITFAGVDVDSRLRVRREDGQVIPGLYAVGEVIGSAAVNGNAFCSGMCLTPAMAFGRLVGRSLAQRPESASA</sequence>
<dbReference type="Pfam" id="PF00890">
    <property type="entry name" value="FAD_binding_2"/>
    <property type="match status" value="2"/>
</dbReference>
<dbReference type="Proteomes" id="UP000530928">
    <property type="component" value="Unassembled WGS sequence"/>
</dbReference>
<dbReference type="EC" id="1.3.5.4" evidence="7"/>
<dbReference type="Gene3D" id="3.50.50.60">
    <property type="entry name" value="FAD/NAD(P)-binding domain"/>
    <property type="match status" value="3"/>
</dbReference>
<dbReference type="EMBL" id="JACDUR010000005">
    <property type="protein sequence ID" value="MBA2893534.1"/>
    <property type="molecule type" value="Genomic_DNA"/>
</dbReference>
<dbReference type="RefSeq" id="WP_246379254.1">
    <property type="nucleotide sequence ID" value="NZ_BAABAM010000005.1"/>
</dbReference>
<dbReference type="AlphaFoldDB" id="A0A7W0CM40"/>
<comment type="caution">
    <text evidence="7">The sequence shown here is derived from an EMBL/GenBank/DDBJ whole genome shotgun (WGS) entry which is preliminary data.</text>
</comment>
<keyword evidence="2" id="KW-0285">Flavoprotein</keyword>